<organism evidence="2 3">
    <name type="scientific">Schizophyllum amplum</name>
    <dbReference type="NCBI Taxonomy" id="97359"/>
    <lineage>
        <taxon>Eukaryota</taxon>
        <taxon>Fungi</taxon>
        <taxon>Dikarya</taxon>
        <taxon>Basidiomycota</taxon>
        <taxon>Agaricomycotina</taxon>
        <taxon>Agaricomycetes</taxon>
        <taxon>Agaricomycetidae</taxon>
        <taxon>Agaricales</taxon>
        <taxon>Schizophyllaceae</taxon>
        <taxon>Schizophyllum</taxon>
    </lineage>
</organism>
<proteinExistence type="predicted"/>
<reference evidence="2 3" key="1">
    <citation type="journal article" date="2019" name="New Phytol.">
        <title>Comparative genomics reveals unique wood-decay strategies and fruiting body development in the Schizophyllaceae.</title>
        <authorList>
            <person name="Almasi E."/>
            <person name="Sahu N."/>
            <person name="Krizsan K."/>
            <person name="Balint B."/>
            <person name="Kovacs G.M."/>
            <person name="Kiss B."/>
            <person name="Cseklye J."/>
            <person name="Drula E."/>
            <person name="Henrissat B."/>
            <person name="Nagy I."/>
            <person name="Chovatia M."/>
            <person name="Adam C."/>
            <person name="LaButti K."/>
            <person name="Lipzen A."/>
            <person name="Riley R."/>
            <person name="Grigoriev I.V."/>
            <person name="Nagy L.G."/>
        </authorList>
    </citation>
    <scope>NUCLEOTIDE SEQUENCE [LARGE SCALE GENOMIC DNA]</scope>
    <source>
        <strain evidence="2 3">NL-1724</strain>
    </source>
</reference>
<feature type="compositionally biased region" description="Low complexity" evidence="1">
    <location>
        <begin position="17"/>
        <end position="31"/>
    </location>
</feature>
<feature type="region of interest" description="Disordered" evidence="1">
    <location>
        <begin position="108"/>
        <end position="150"/>
    </location>
</feature>
<evidence type="ECO:0000256" key="1">
    <source>
        <dbReference type="SAM" id="MobiDB-lite"/>
    </source>
</evidence>
<keyword evidence="3" id="KW-1185">Reference proteome</keyword>
<sequence length="150" mass="16716">MSRKPRSRTDELQDPFTSPSTETTSSSRLPSLKPPNLRMPTVATDSDRVARHLYGSQLHELAALEHGRTCTADDPSPASRPCSFPHSCPSWSDTASALQHNTHLYRYATHRPSPAPPRVRQTVNRMRHTRKSRGAPPIRVAVDDDLSRNG</sequence>
<dbReference type="AlphaFoldDB" id="A0A550BSE0"/>
<protein>
    <submittedName>
        <fullName evidence="2">Uncharacterized protein</fullName>
    </submittedName>
</protein>
<accession>A0A550BSE0</accession>
<feature type="region of interest" description="Disordered" evidence="1">
    <location>
        <begin position="1"/>
        <end position="43"/>
    </location>
</feature>
<feature type="compositionally biased region" description="Basic and acidic residues" evidence="1">
    <location>
        <begin position="141"/>
        <end position="150"/>
    </location>
</feature>
<comment type="caution">
    <text evidence="2">The sequence shown here is derived from an EMBL/GenBank/DDBJ whole genome shotgun (WGS) entry which is preliminary data.</text>
</comment>
<evidence type="ECO:0000313" key="2">
    <source>
        <dbReference type="EMBL" id="TRM55456.1"/>
    </source>
</evidence>
<evidence type="ECO:0000313" key="3">
    <source>
        <dbReference type="Proteomes" id="UP000320762"/>
    </source>
</evidence>
<dbReference type="Proteomes" id="UP000320762">
    <property type="component" value="Unassembled WGS sequence"/>
</dbReference>
<gene>
    <name evidence="2" type="ORF">BD626DRAFT_63685</name>
</gene>
<dbReference type="EMBL" id="VDMD01000135">
    <property type="protein sequence ID" value="TRM55456.1"/>
    <property type="molecule type" value="Genomic_DNA"/>
</dbReference>
<name>A0A550BSE0_9AGAR</name>